<evidence type="ECO:0000256" key="1">
    <source>
        <dbReference type="SAM" id="MobiDB-lite"/>
    </source>
</evidence>
<feature type="region of interest" description="Disordered" evidence="1">
    <location>
        <begin position="322"/>
        <end position="359"/>
    </location>
</feature>
<name>A0A2N9EW55_FAGSY</name>
<reference evidence="2" key="1">
    <citation type="submission" date="2018-02" db="EMBL/GenBank/DDBJ databases">
        <authorList>
            <person name="Cohen D.B."/>
            <person name="Kent A.D."/>
        </authorList>
    </citation>
    <scope>NUCLEOTIDE SEQUENCE</scope>
</reference>
<organism evidence="2">
    <name type="scientific">Fagus sylvatica</name>
    <name type="common">Beechnut</name>
    <dbReference type="NCBI Taxonomy" id="28930"/>
    <lineage>
        <taxon>Eukaryota</taxon>
        <taxon>Viridiplantae</taxon>
        <taxon>Streptophyta</taxon>
        <taxon>Embryophyta</taxon>
        <taxon>Tracheophyta</taxon>
        <taxon>Spermatophyta</taxon>
        <taxon>Magnoliopsida</taxon>
        <taxon>eudicotyledons</taxon>
        <taxon>Gunneridae</taxon>
        <taxon>Pentapetalae</taxon>
        <taxon>rosids</taxon>
        <taxon>fabids</taxon>
        <taxon>Fagales</taxon>
        <taxon>Fagaceae</taxon>
        <taxon>Fagus</taxon>
    </lineage>
</organism>
<protein>
    <recommendedName>
        <fullName evidence="3">Aminotransferase-like plant mobile domain-containing protein</fullName>
    </recommendedName>
</protein>
<feature type="region of interest" description="Disordered" evidence="1">
    <location>
        <begin position="1"/>
        <end position="32"/>
    </location>
</feature>
<gene>
    <name evidence="2" type="ORF">FSB_LOCUS6925</name>
</gene>
<accession>A0A2N9EW55</accession>
<dbReference type="EMBL" id="OIVN01000364">
    <property type="protein sequence ID" value="SPC79043.1"/>
    <property type="molecule type" value="Genomic_DNA"/>
</dbReference>
<evidence type="ECO:0000313" key="2">
    <source>
        <dbReference type="EMBL" id="SPC79043.1"/>
    </source>
</evidence>
<dbReference type="AlphaFoldDB" id="A0A2N9EW55"/>
<proteinExistence type="predicted"/>
<evidence type="ECO:0008006" key="3">
    <source>
        <dbReference type="Google" id="ProtNLM"/>
    </source>
</evidence>
<sequence length="483" mass="52923">MQNVKPLKAKSVVPSRRDMYNSSGKNRKETAEDDRVLEVTVVRVPQVNVSGYGLVSGGRLLYLESVGAASCSRREHHDPFSGPRSIFHIGRETILGVTSANLPNLLHAFFEAFQTTIVGSDPEWRKPFFSDCPSTTWGGVALANLYTGFDAVSESSHYFICSVLGGSGRAGPFNTSPMLYLGSLELIRKSVCESSLTAWPPSRSIGMPGGLCPFTWPERVARQLGENEDLVPVPPLMVTLRSTNKSLMPTLFPPPVAPANIPFYELMVVFRETTITRHTDVLGYSVPEDARPCHPCGLELHVSVVWEHEDHDDKPVSGTAFLGHLGSSSRGTQVDLDATETNSDDDDGAPRPPPPKHVDPVLLFDEVLSIPYRLGSSWSEIDGFDLHALMDQFSEAVDEECYPEALAIAVVAGFFLTGDFSEVDAVVLDAIGRMDRENIVPVILGETLNGLDKLKEGMCPYFKGSPLLLQIWLYEHFTLITAS</sequence>